<keyword evidence="3" id="KW-1185">Reference proteome</keyword>
<protein>
    <submittedName>
        <fullName evidence="2">Uncharacterized protein</fullName>
    </submittedName>
</protein>
<evidence type="ECO:0000256" key="1">
    <source>
        <dbReference type="SAM" id="SignalP"/>
    </source>
</evidence>
<sequence>MNKYALCLASIITMTTISLTAHAKDNDPLFIKQDKYDSWLLSEYYNTVSLTSIKGSSPVTIELKPYGYSLIINVIFDNTQKQLPQTIELDVGDFTTEITRVKQSQTYTTTLEPMPALTIINSLKDNKNITLYTNNDKTINIPLNGIKKAMETIENFAKDHYITLPQPFSQKLDIYTTISIPDTIPFDLYPLYRQQSYFHDICNKQDKDKKKDQNQQNACKQEENLINLMKQNGICRTESTQLAQSFMQTTKVSYNWVVCPKK</sequence>
<evidence type="ECO:0000313" key="2">
    <source>
        <dbReference type="EMBL" id="OUI78705.1"/>
    </source>
</evidence>
<comment type="caution">
    <text evidence="2">The sequence shown here is derived from an EMBL/GenBank/DDBJ whole genome shotgun (WGS) entry which is preliminary data.</text>
</comment>
<proteinExistence type="predicted"/>
<dbReference type="AlphaFoldDB" id="A0A251ZVK4"/>
<organism evidence="2 3">
    <name type="scientific">Commensalibacter intestini</name>
    <dbReference type="NCBI Taxonomy" id="479936"/>
    <lineage>
        <taxon>Bacteria</taxon>
        <taxon>Pseudomonadati</taxon>
        <taxon>Pseudomonadota</taxon>
        <taxon>Alphaproteobacteria</taxon>
        <taxon>Acetobacterales</taxon>
        <taxon>Acetobacteraceae</taxon>
    </lineage>
</organism>
<feature type="chain" id="PRO_5011482802" evidence="1">
    <location>
        <begin position="24"/>
        <end position="262"/>
    </location>
</feature>
<feature type="signal peptide" evidence="1">
    <location>
        <begin position="1"/>
        <end position="23"/>
    </location>
</feature>
<reference evidence="3" key="1">
    <citation type="submission" date="2014-06" db="EMBL/GenBank/DDBJ databases">
        <authorList>
            <person name="Winans N.J."/>
            <person name="Newell P.D."/>
            <person name="Douglas A.E."/>
        </authorList>
    </citation>
    <scope>NUCLEOTIDE SEQUENCE [LARGE SCALE GENOMIC DNA]</scope>
    <source>
        <strain evidence="3">DmL_052</strain>
    </source>
</reference>
<accession>A0A251ZVK4</accession>
<dbReference type="Proteomes" id="UP000194946">
    <property type="component" value="Unassembled WGS sequence"/>
</dbReference>
<name>A0A251ZVK4_9PROT</name>
<gene>
    <name evidence="2" type="ORF">HK18_07415</name>
</gene>
<dbReference type="RefSeq" id="WP_008854569.1">
    <property type="nucleotide sequence ID" value="NZ_JOPB01000005.1"/>
</dbReference>
<keyword evidence="1" id="KW-0732">Signal</keyword>
<dbReference type="EMBL" id="JOPB01000005">
    <property type="protein sequence ID" value="OUI78705.1"/>
    <property type="molecule type" value="Genomic_DNA"/>
</dbReference>
<evidence type="ECO:0000313" key="3">
    <source>
        <dbReference type="Proteomes" id="UP000194946"/>
    </source>
</evidence>